<feature type="compositionally biased region" description="Basic and acidic residues" evidence="1">
    <location>
        <begin position="191"/>
        <end position="258"/>
    </location>
</feature>
<name>G2TLQ3_HEYCO</name>
<evidence type="ECO:0000313" key="3">
    <source>
        <dbReference type="EMBL" id="AEP01137.1"/>
    </source>
</evidence>
<organism evidence="3 4">
    <name type="scientific">Heyndrickxia coagulans 36D1</name>
    <dbReference type="NCBI Taxonomy" id="345219"/>
    <lineage>
        <taxon>Bacteria</taxon>
        <taxon>Bacillati</taxon>
        <taxon>Bacillota</taxon>
        <taxon>Bacilli</taxon>
        <taxon>Bacillales</taxon>
        <taxon>Bacillaceae</taxon>
        <taxon>Heyndrickxia</taxon>
    </lineage>
</organism>
<protein>
    <submittedName>
        <fullName evidence="3">Uncharacterized protein</fullName>
    </submittedName>
</protein>
<evidence type="ECO:0000313" key="4">
    <source>
        <dbReference type="Proteomes" id="UP000009283"/>
    </source>
</evidence>
<dbReference type="AlphaFoldDB" id="G2TLQ3"/>
<gene>
    <name evidence="3" type="ORF">Bcoa_1950</name>
</gene>
<keyword evidence="2" id="KW-0732">Signal</keyword>
<dbReference type="OrthoDB" id="2943985at2"/>
<feature type="region of interest" description="Disordered" evidence="1">
    <location>
        <begin position="182"/>
        <end position="301"/>
    </location>
</feature>
<evidence type="ECO:0000256" key="1">
    <source>
        <dbReference type="SAM" id="MobiDB-lite"/>
    </source>
</evidence>
<dbReference type="EMBL" id="CP003056">
    <property type="protein sequence ID" value="AEP01137.1"/>
    <property type="molecule type" value="Genomic_DNA"/>
</dbReference>
<dbReference type="HOGENOM" id="CLU_923321_0_0_9"/>
<feature type="chain" id="PRO_5003438434" evidence="2">
    <location>
        <begin position="32"/>
        <end position="301"/>
    </location>
</feature>
<sequence length="301" mass="32252">MVRQVKKTKSFLLTAVFIAFNFCFFTNISVAESPATDGFIIEADRVEGVMLPPGITAGDTATKQNQVMLRLQYADVTIYGLKITKVLQTPGGPVTIHMNAPGPIQLKNMKADATKVDFGSIYVPEKAGQIGMKNVRLVAHQQLADNADLPGLDLSMETGAANFDTSGSDEETLRKQADQLTQLLKGGTPEQNKEEKNGKSDTADKAKADTQDKAKTETQDTKKQHDAKTDGKVTDQNKNKKSENADDTKTKNAEETKSDNTGTKPASGQGTEQNGTPAKTAPGQSSTDKNVQQKEGSSAGN</sequence>
<feature type="signal peptide" evidence="2">
    <location>
        <begin position="1"/>
        <end position="31"/>
    </location>
</feature>
<feature type="compositionally biased region" description="Polar residues" evidence="1">
    <location>
        <begin position="259"/>
        <end position="301"/>
    </location>
</feature>
<reference evidence="3 4" key="1">
    <citation type="journal article" date="2011" name="Stand. Genomic Sci.">
        <title>Complete Genome Sequence of a thermotolerant sporogenic lactic acid bacterium, Bacillus coagulans strain 36D1.</title>
        <authorList>
            <person name="Rhee M.S."/>
            <person name="Moritz B.E."/>
            <person name="Xie G."/>
            <person name="Glavina Del Rio T."/>
            <person name="Dalin E."/>
            <person name="Tice H."/>
            <person name="Bruce D."/>
            <person name="Goodwin L."/>
            <person name="Chertkov O."/>
            <person name="Brettin T."/>
            <person name="Han C."/>
            <person name="Detter C."/>
            <person name="Pitluck S."/>
            <person name="Land M.L."/>
            <person name="Patel M."/>
            <person name="Ou M."/>
            <person name="Harbrucker R."/>
            <person name="Ingram L.O."/>
            <person name="Shanmugam K.T."/>
        </authorList>
    </citation>
    <scope>NUCLEOTIDE SEQUENCE [LARGE SCALE GENOMIC DNA]</scope>
    <source>
        <strain evidence="3 4">36D1</strain>
    </source>
</reference>
<accession>G2TLQ3</accession>
<dbReference type="Proteomes" id="UP000009283">
    <property type="component" value="Chromosome"/>
</dbReference>
<proteinExistence type="predicted"/>
<dbReference type="KEGG" id="bag:Bcoa_1950"/>
<dbReference type="eggNOG" id="ENOG5034841">
    <property type="taxonomic scope" value="Bacteria"/>
</dbReference>
<evidence type="ECO:0000256" key="2">
    <source>
        <dbReference type="SAM" id="SignalP"/>
    </source>
</evidence>